<dbReference type="PANTHER" id="PTHR30040:SF2">
    <property type="entry name" value="FAD:PROTEIN FMN TRANSFERASE"/>
    <property type="match status" value="1"/>
</dbReference>
<evidence type="ECO:0000313" key="12">
    <source>
        <dbReference type="EMBL" id="OGM05431.1"/>
    </source>
</evidence>
<sequence length="308" mass="33245">MDYKFTQPAMGTIFNVTIYGADENAARTASQKAFETLHGIESELSRFREDSQLSLVNREPADEHKISGHFADCLKQAVAIGDLTDGYFDITFLPLYKAWDWRNNPSSEPSRETLETLLSRVGYKKIKLDAKNSTVSLLPGMMLDLGGVAKGYAVGEMAKILSLAGISDAIVNGGGDLVITARRAYVIGVQDPFAAKRGEILGKVLLQGPAAVFTSGDYEQYAVINGRKYGHIIDPHTGCPASGLKSATIIDTDPYRAPGISAGVIAMGGARAKEFVEKNNIAALLIDESGEVYLSKRFGELARFVKAD</sequence>
<evidence type="ECO:0000256" key="6">
    <source>
        <dbReference type="ARBA" id="ARBA00022827"/>
    </source>
</evidence>
<dbReference type="Pfam" id="PF02424">
    <property type="entry name" value="ApbE"/>
    <property type="match status" value="1"/>
</dbReference>
<keyword evidence="5 10" id="KW-0479">Metal-binding</keyword>
<dbReference type="Gene3D" id="3.10.520.10">
    <property type="entry name" value="ApbE-like domains"/>
    <property type="match status" value="1"/>
</dbReference>
<dbReference type="PIRSF" id="PIRSF006268">
    <property type="entry name" value="ApbE"/>
    <property type="match status" value="1"/>
</dbReference>
<keyword evidence="7 10" id="KW-0460">Magnesium</keyword>
<feature type="binding site" evidence="11">
    <location>
        <position position="147"/>
    </location>
    <ligand>
        <name>Mg(2+)</name>
        <dbReference type="ChEBI" id="CHEBI:18420"/>
    </ligand>
</feature>
<dbReference type="EC" id="2.7.1.180" evidence="1 10"/>
<evidence type="ECO:0000313" key="13">
    <source>
        <dbReference type="Proteomes" id="UP000178735"/>
    </source>
</evidence>
<evidence type="ECO:0000256" key="3">
    <source>
        <dbReference type="ARBA" id="ARBA00022630"/>
    </source>
</evidence>
<dbReference type="AlphaFoldDB" id="A0A1F7WRM8"/>
<comment type="caution">
    <text evidence="12">The sequence shown here is derived from an EMBL/GenBank/DDBJ whole genome shotgun (WGS) entry which is preliminary data.</text>
</comment>
<dbReference type="STRING" id="1817813.A2008_00495"/>
<dbReference type="Proteomes" id="UP000178735">
    <property type="component" value="Unassembled WGS sequence"/>
</dbReference>
<comment type="cofactor">
    <cofactor evidence="11">
        <name>Mg(2+)</name>
        <dbReference type="ChEBI" id="CHEBI:18420"/>
    </cofactor>
    <cofactor evidence="11">
        <name>Mn(2+)</name>
        <dbReference type="ChEBI" id="CHEBI:29035"/>
    </cofactor>
    <text evidence="11">Magnesium. Can also use manganese.</text>
</comment>
<keyword evidence="6 10" id="KW-0274">FAD</keyword>
<comment type="catalytic activity">
    <reaction evidence="9 10">
        <text>L-threonyl-[protein] + FAD = FMN-L-threonyl-[protein] + AMP + H(+)</text>
        <dbReference type="Rhea" id="RHEA:36847"/>
        <dbReference type="Rhea" id="RHEA-COMP:11060"/>
        <dbReference type="Rhea" id="RHEA-COMP:11061"/>
        <dbReference type="ChEBI" id="CHEBI:15378"/>
        <dbReference type="ChEBI" id="CHEBI:30013"/>
        <dbReference type="ChEBI" id="CHEBI:57692"/>
        <dbReference type="ChEBI" id="CHEBI:74257"/>
        <dbReference type="ChEBI" id="CHEBI:456215"/>
        <dbReference type="EC" id="2.7.1.180"/>
    </reaction>
</comment>
<name>A0A1F7WRM8_9BACT</name>
<comment type="similarity">
    <text evidence="10">Belongs to the ApbE family.</text>
</comment>
<evidence type="ECO:0000256" key="7">
    <source>
        <dbReference type="ARBA" id="ARBA00022842"/>
    </source>
</evidence>
<evidence type="ECO:0000256" key="5">
    <source>
        <dbReference type="ARBA" id="ARBA00022723"/>
    </source>
</evidence>
<dbReference type="PANTHER" id="PTHR30040">
    <property type="entry name" value="THIAMINE BIOSYNTHESIS LIPOPROTEIN APBE"/>
    <property type="match status" value="1"/>
</dbReference>
<evidence type="ECO:0000256" key="10">
    <source>
        <dbReference type="PIRNR" id="PIRNR006268"/>
    </source>
</evidence>
<dbReference type="InterPro" id="IPR024932">
    <property type="entry name" value="ApbE"/>
</dbReference>
<evidence type="ECO:0000256" key="4">
    <source>
        <dbReference type="ARBA" id="ARBA00022679"/>
    </source>
</evidence>
<keyword evidence="3 10" id="KW-0285">Flavoprotein</keyword>
<proteinExistence type="inferred from homology"/>
<organism evidence="12 13">
    <name type="scientific">Candidatus Wallbacteria bacterium GWC2_49_35</name>
    <dbReference type="NCBI Taxonomy" id="1817813"/>
    <lineage>
        <taxon>Bacteria</taxon>
        <taxon>Candidatus Walliibacteriota</taxon>
    </lineage>
</organism>
<dbReference type="GO" id="GO:0046872">
    <property type="term" value="F:metal ion binding"/>
    <property type="evidence" value="ECO:0007669"/>
    <property type="project" value="UniProtKB-UniRule"/>
</dbReference>
<evidence type="ECO:0000256" key="9">
    <source>
        <dbReference type="ARBA" id="ARBA00048540"/>
    </source>
</evidence>
<accession>A0A1F7WRM8</accession>
<dbReference type="EMBL" id="MGFH01000114">
    <property type="protein sequence ID" value="OGM05431.1"/>
    <property type="molecule type" value="Genomic_DNA"/>
</dbReference>
<dbReference type="InterPro" id="IPR003374">
    <property type="entry name" value="ApbE-like_sf"/>
</dbReference>
<dbReference type="GO" id="GO:0016740">
    <property type="term" value="F:transferase activity"/>
    <property type="evidence" value="ECO:0007669"/>
    <property type="project" value="UniProtKB-UniRule"/>
</dbReference>
<dbReference type="SUPFAM" id="SSF143631">
    <property type="entry name" value="ApbE-like"/>
    <property type="match status" value="1"/>
</dbReference>
<evidence type="ECO:0000256" key="2">
    <source>
        <dbReference type="ARBA" id="ARBA00016337"/>
    </source>
</evidence>
<evidence type="ECO:0000256" key="8">
    <source>
        <dbReference type="ARBA" id="ARBA00031306"/>
    </source>
</evidence>
<keyword evidence="4 10" id="KW-0808">Transferase</keyword>
<reference evidence="12 13" key="1">
    <citation type="journal article" date="2016" name="Nat. Commun.">
        <title>Thousands of microbial genomes shed light on interconnected biogeochemical processes in an aquifer system.</title>
        <authorList>
            <person name="Anantharaman K."/>
            <person name="Brown C.T."/>
            <person name="Hug L.A."/>
            <person name="Sharon I."/>
            <person name="Castelle C.J."/>
            <person name="Probst A.J."/>
            <person name="Thomas B.C."/>
            <person name="Singh A."/>
            <person name="Wilkins M.J."/>
            <person name="Karaoz U."/>
            <person name="Brodie E.L."/>
            <person name="Williams K.H."/>
            <person name="Hubbard S.S."/>
            <person name="Banfield J.F."/>
        </authorList>
    </citation>
    <scope>NUCLEOTIDE SEQUENCE [LARGE SCALE GENOMIC DNA]</scope>
</reference>
<evidence type="ECO:0000256" key="1">
    <source>
        <dbReference type="ARBA" id="ARBA00011955"/>
    </source>
</evidence>
<protein>
    <recommendedName>
        <fullName evidence="2 10">FAD:protein FMN transferase</fullName>
        <ecNumber evidence="1 10">2.7.1.180</ecNumber>
    </recommendedName>
    <alternativeName>
        <fullName evidence="8 10">Flavin transferase</fullName>
    </alternativeName>
</protein>
<evidence type="ECO:0000256" key="11">
    <source>
        <dbReference type="PIRSR" id="PIRSR006268-2"/>
    </source>
</evidence>
<gene>
    <name evidence="12" type="ORF">A2008_00495</name>
</gene>